<name>A0A0N1MQH4_9HELI</name>
<proteinExistence type="inferred from homology"/>
<sequence>MKKILFAVDDTKSCQKAAEFVVNFFGDREDCAITIIHVKTPIMLYGEAALAAYEDIEKKESEESDRLLEDFSAIFTNKGVNVKQQLLEGEAVAEVLNYAKDYDLLVIGQSEGSFWNKIFSTNQNDFSQKSPIPILIVK</sequence>
<dbReference type="RefSeq" id="WP_054198425.1">
    <property type="nucleotide sequence ID" value="NZ_JNOC01000057.1"/>
</dbReference>
<dbReference type="SUPFAM" id="SSF52402">
    <property type="entry name" value="Adenine nucleotide alpha hydrolases-like"/>
    <property type="match status" value="1"/>
</dbReference>
<dbReference type="InterPro" id="IPR006016">
    <property type="entry name" value="UspA"/>
</dbReference>
<reference evidence="3 4" key="1">
    <citation type="submission" date="2014-06" db="EMBL/GenBank/DDBJ databases">
        <title>Helicobacter pullorum isolates in fresh chicken meat - phenotypic and genotypic features.</title>
        <authorList>
            <person name="Borges V."/>
            <person name="Santos A."/>
            <person name="Correia C.B."/>
            <person name="Saraiva M."/>
            <person name="Menard A."/>
            <person name="Vieira L."/>
            <person name="Sampaio D.A."/>
            <person name="Gomes J.P."/>
            <person name="Oleastro M."/>
        </authorList>
    </citation>
    <scope>NUCLEOTIDE SEQUENCE [LARGE SCALE GENOMIC DNA]</scope>
    <source>
        <strain evidence="3 4">229334/12</strain>
    </source>
</reference>
<accession>A0A0N1MQH4</accession>
<dbReference type="PANTHER" id="PTHR46268">
    <property type="entry name" value="STRESS RESPONSE PROTEIN NHAX"/>
    <property type="match status" value="1"/>
</dbReference>
<dbReference type="Gene3D" id="3.40.50.620">
    <property type="entry name" value="HUPs"/>
    <property type="match status" value="1"/>
</dbReference>
<dbReference type="Pfam" id="PF00582">
    <property type="entry name" value="Usp"/>
    <property type="match status" value="1"/>
</dbReference>
<dbReference type="PRINTS" id="PR01438">
    <property type="entry name" value="UNVRSLSTRESS"/>
</dbReference>
<dbReference type="STRING" id="35818.HPU229336_04785"/>
<dbReference type="CDD" id="cd00293">
    <property type="entry name" value="USP-like"/>
    <property type="match status" value="1"/>
</dbReference>
<dbReference type="PANTHER" id="PTHR46268:SF15">
    <property type="entry name" value="UNIVERSAL STRESS PROTEIN HP_0031"/>
    <property type="match status" value="1"/>
</dbReference>
<feature type="domain" description="UspA" evidence="2">
    <location>
        <begin position="1"/>
        <end position="138"/>
    </location>
</feature>
<dbReference type="InterPro" id="IPR014729">
    <property type="entry name" value="Rossmann-like_a/b/a_fold"/>
</dbReference>
<organism evidence="3 4">
    <name type="scientific">Helicobacter pullorum</name>
    <dbReference type="NCBI Taxonomy" id="35818"/>
    <lineage>
        <taxon>Bacteria</taxon>
        <taxon>Pseudomonadati</taxon>
        <taxon>Campylobacterota</taxon>
        <taxon>Epsilonproteobacteria</taxon>
        <taxon>Campylobacterales</taxon>
        <taxon>Helicobacteraceae</taxon>
        <taxon>Helicobacter</taxon>
    </lineage>
</organism>
<dbReference type="Proteomes" id="UP000037997">
    <property type="component" value="Unassembled WGS sequence"/>
</dbReference>
<protein>
    <recommendedName>
        <fullName evidence="2">UspA domain-containing protein</fullName>
    </recommendedName>
</protein>
<dbReference type="InterPro" id="IPR006015">
    <property type="entry name" value="Universal_stress_UspA"/>
</dbReference>
<evidence type="ECO:0000313" key="3">
    <source>
        <dbReference type="EMBL" id="KPH55132.1"/>
    </source>
</evidence>
<evidence type="ECO:0000259" key="2">
    <source>
        <dbReference type="Pfam" id="PF00582"/>
    </source>
</evidence>
<evidence type="ECO:0000256" key="1">
    <source>
        <dbReference type="ARBA" id="ARBA00008791"/>
    </source>
</evidence>
<dbReference type="PATRIC" id="fig|35818.11.peg.2019"/>
<dbReference type="EMBL" id="JNOC01000057">
    <property type="protein sequence ID" value="KPH55132.1"/>
    <property type="molecule type" value="Genomic_DNA"/>
</dbReference>
<evidence type="ECO:0000313" key="4">
    <source>
        <dbReference type="Proteomes" id="UP000037997"/>
    </source>
</evidence>
<comment type="caution">
    <text evidence="3">The sequence shown here is derived from an EMBL/GenBank/DDBJ whole genome shotgun (WGS) entry which is preliminary data.</text>
</comment>
<comment type="similarity">
    <text evidence="1">Belongs to the universal stress protein A family.</text>
</comment>
<gene>
    <name evidence="3" type="ORF">HPU229334_10215</name>
</gene>
<dbReference type="AlphaFoldDB" id="A0A0N1MQH4"/>